<evidence type="ECO:0000313" key="1">
    <source>
        <dbReference type="EMBL" id="SIT46571.1"/>
    </source>
</evidence>
<gene>
    <name evidence="1" type="ORF">BN2476_520001</name>
</gene>
<keyword evidence="2" id="KW-1185">Reference proteome</keyword>
<reference evidence="1" key="1">
    <citation type="submission" date="2016-12" db="EMBL/GenBank/DDBJ databases">
        <authorList>
            <person name="Moulin L."/>
        </authorList>
    </citation>
    <scope>NUCLEOTIDE SEQUENCE [LARGE SCALE GENOMIC DNA]</scope>
    <source>
        <strain evidence="1">STM 7183</strain>
    </source>
</reference>
<organism evidence="1 2">
    <name type="scientific">Paraburkholderia piptadeniae</name>
    <dbReference type="NCBI Taxonomy" id="1701573"/>
    <lineage>
        <taxon>Bacteria</taxon>
        <taxon>Pseudomonadati</taxon>
        <taxon>Pseudomonadota</taxon>
        <taxon>Betaproteobacteria</taxon>
        <taxon>Burkholderiales</taxon>
        <taxon>Burkholderiaceae</taxon>
        <taxon>Paraburkholderia</taxon>
    </lineage>
</organism>
<dbReference type="RefSeq" id="WP_087737177.1">
    <property type="nucleotide sequence ID" value="NZ_CYGY02000052.1"/>
</dbReference>
<evidence type="ECO:0000313" key="2">
    <source>
        <dbReference type="Proteomes" id="UP000195569"/>
    </source>
</evidence>
<protein>
    <submittedName>
        <fullName evidence="1">Uncharacterized protein</fullName>
    </submittedName>
</protein>
<dbReference type="EMBL" id="CYGY02000052">
    <property type="protein sequence ID" value="SIT46571.1"/>
    <property type="molecule type" value="Genomic_DNA"/>
</dbReference>
<comment type="caution">
    <text evidence="1">The sequence shown here is derived from an EMBL/GenBank/DDBJ whole genome shotgun (WGS) entry which is preliminary data.</text>
</comment>
<sequence>MPAILLWNIEHSSGYQDVFSSKNSFINEVIGACIKGFDVSVVILLEVTTQDSVDQFAYNHSLQYSVHGEGTSLKYAILTKGRHECTDVTAYFPSFADKPRGIAHVRIASGDIPPLLVTHIKSDQGMSGAVCLRDICQQLPENMHTSPEKWPRKGVIALADWNLKAGEARDVTRVFGGTIAAPNEPTRYPRIAANQIMQSAEEAKILDYACVFGTLQQNESLSASVPDVYYLRSILVLLDTYLKRVQEKVTSLSRSIAENELSVRKALAKNLSLVGLNAIFSQQEGLQKDKSNFDLAVEQISEFRTRIASRSRLDDQDRQVLHRLITQSGMGPDHLPVIVSW</sequence>
<name>A0A1N7SHY0_9BURK</name>
<dbReference type="SUPFAM" id="SSF56219">
    <property type="entry name" value="DNase I-like"/>
    <property type="match status" value="1"/>
</dbReference>
<dbReference type="InterPro" id="IPR036691">
    <property type="entry name" value="Endo/exonu/phosph_ase_sf"/>
</dbReference>
<dbReference type="Proteomes" id="UP000195569">
    <property type="component" value="Unassembled WGS sequence"/>
</dbReference>
<proteinExistence type="predicted"/>
<accession>A0A1N7SHY0</accession>
<dbReference type="AlphaFoldDB" id="A0A1N7SHY0"/>